<dbReference type="EMBL" id="JMIX01000008">
    <property type="protein sequence ID" value="KEO92917.1"/>
    <property type="molecule type" value="Genomic_DNA"/>
</dbReference>
<dbReference type="KEGG" id="elq:Ga0102493_111760"/>
<dbReference type="GO" id="GO:0032259">
    <property type="term" value="P:methylation"/>
    <property type="evidence" value="ECO:0007669"/>
    <property type="project" value="UniProtKB-KW"/>
</dbReference>
<dbReference type="Gene3D" id="3.40.50.150">
    <property type="entry name" value="Vaccinia Virus protein VP39"/>
    <property type="match status" value="1"/>
</dbReference>
<evidence type="ECO:0000313" key="4">
    <source>
        <dbReference type="EMBL" id="KEO92917.1"/>
    </source>
</evidence>
<dbReference type="AlphaFoldDB" id="A0A074N4J3"/>
<accession>A0A074N4J3</accession>
<evidence type="ECO:0000256" key="3">
    <source>
        <dbReference type="ARBA" id="ARBA00022691"/>
    </source>
</evidence>
<keyword evidence="2" id="KW-0808">Transferase</keyword>
<dbReference type="GO" id="GO:0008757">
    <property type="term" value="F:S-adenosylmethionine-dependent methyltransferase activity"/>
    <property type="evidence" value="ECO:0007669"/>
    <property type="project" value="InterPro"/>
</dbReference>
<sequence length="192" mass="21696">MNAPASDRGARFDALYRADPDPWDCATSRYERAKRAATLAILREREYDRALEIGCGAGVLTRELSRRCRTLVALDVSEVALAEARSRCAGARGVTFACCEVPERWPHGRFDLVILSEVLYFLGRREIEQVSRLAHEALETDGDCVLVNWTGENDLPICGQQAAQLFERAAGWHSRRCREAELYRIDLLRPEL</sequence>
<keyword evidence="5" id="KW-1185">Reference proteome</keyword>
<dbReference type="PATRIC" id="fig|39960.10.peg.844"/>
<dbReference type="RefSeq" id="WP_034904502.1">
    <property type="nucleotide sequence ID" value="NZ_CP017057.1"/>
</dbReference>
<comment type="caution">
    <text evidence="4">The sequence shown here is derived from an EMBL/GenBank/DDBJ whole genome shotgun (WGS) entry which is preliminary data.</text>
</comment>
<evidence type="ECO:0008006" key="6">
    <source>
        <dbReference type="Google" id="ProtNLM"/>
    </source>
</evidence>
<keyword evidence="1" id="KW-0489">Methyltransferase</keyword>
<dbReference type="Proteomes" id="UP000027866">
    <property type="component" value="Unassembled WGS sequence"/>
</dbReference>
<name>A0A074N4J3_9SPHN</name>
<dbReference type="Pfam" id="PF05401">
    <property type="entry name" value="NodS"/>
    <property type="match status" value="1"/>
</dbReference>
<dbReference type="SUPFAM" id="SSF53335">
    <property type="entry name" value="S-adenosyl-L-methionine-dependent methyltransferases"/>
    <property type="match status" value="1"/>
</dbReference>
<reference evidence="4 5" key="1">
    <citation type="submission" date="2014-04" db="EMBL/GenBank/DDBJ databases">
        <title>A comprehensive comparison of genomes of Erythrobacter spp. Strains.</title>
        <authorList>
            <person name="Zheng Q."/>
        </authorList>
    </citation>
    <scope>NUCLEOTIDE SEQUENCE [LARGE SCALE GENOMIC DNA]</scope>
    <source>
        <strain evidence="4 5">DSM 8509</strain>
    </source>
</reference>
<dbReference type="PANTHER" id="PTHR43464:SF19">
    <property type="entry name" value="UBIQUINONE BIOSYNTHESIS O-METHYLTRANSFERASE, MITOCHONDRIAL"/>
    <property type="match status" value="1"/>
</dbReference>
<keyword evidence="3" id="KW-0949">S-adenosyl-L-methionine</keyword>
<evidence type="ECO:0000313" key="5">
    <source>
        <dbReference type="Proteomes" id="UP000027866"/>
    </source>
</evidence>
<protein>
    <recommendedName>
        <fullName evidence="6">Methyltransferase type 12</fullName>
    </recommendedName>
</protein>
<dbReference type="OrthoDB" id="116799at2"/>
<gene>
    <name evidence="4" type="ORF">EH32_14085</name>
</gene>
<dbReference type="InterPro" id="IPR029063">
    <property type="entry name" value="SAM-dependent_MTases_sf"/>
</dbReference>
<dbReference type="CDD" id="cd02440">
    <property type="entry name" value="AdoMet_MTases"/>
    <property type="match status" value="1"/>
</dbReference>
<evidence type="ECO:0000256" key="2">
    <source>
        <dbReference type="ARBA" id="ARBA00022679"/>
    </source>
</evidence>
<evidence type="ECO:0000256" key="1">
    <source>
        <dbReference type="ARBA" id="ARBA00022603"/>
    </source>
</evidence>
<dbReference type="GO" id="GO:0009312">
    <property type="term" value="P:oligosaccharide biosynthetic process"/>
    <property type="evidence" value="ECO:0007669"/>
    <property type="project" value="InterPro"/>
</dbReference>
<dbReference type="PANTHER" id="PTHR43464">
    <property type="entry name" value="METHYLTRANSFERASE"/>
    <property type="match status" value="1"/>
</dbReference>
<proteinExistence type="predicted"/>
<dbReference type="InterPro" id="IPR008715">
    <property type="entry name" value="SAM-MeTfrase_NodS-like"/>
</dbReference>
<organism evidence="4 5">
    <name type="scientific">Erythrobacter litoralis</name>
    <dbReference type="NCBI Taxonomy" id="39960"/>
    <lineage>
        <taxon>Bacteria</taxon>
        <taxon>Pseudomonadati</taxon>
        <taxon>Pseudomonadota</taxon>
        <taxon>Alphaproteobacteria</taxon>
        <taxon>Sphingomonadales</taxon>
        <taxon>Erythrobacteraceae</taxon>
        <taxon>Erythrobacter/Porphyrobacter group</taxon>
        <taxon>Erythrobacter</taxon>
    </lineage>
</organism>